<keyword evidence="3" id="KW-1185">Reference proteome</keyword>
<proteinExistence type="predicted"/>
<accession>W0A3R1</accession>
<evidence type="ECO:0000313" key="2">
    <source>
        <dbReference type="EMBL" id="AHE52579.1"/>
    </source>
</evidence>
<dbReference type="PATRIC" id="fig|1123269.5.peg.812"/>
<evidence type="ECO:0000256" key="1">
    <source>
        <dbReference type="SAM" id="SignalP"/>
    </source>
</evidence>
<protein>
    <submittedName>
        <fullName evidence="2">Uncharacterized protein</fullName>
    </submittedName>
</protein>
<evidence type="ECO:0000313" key="3">
    <source>
        <dbReference type="Proteomes" id="UP000018851"/>
    </source>
</evidence>
<dbReference type="RefSeq" id="WP_025290883.1">
    <property type="nucleotide sequence ID" value="NZ_CP006644.1"/>
</dbReference>
<organism evidence="2 3">
    <name type="scientific">Sphingomonas sanxanigenens DSM 19645 = NX02</name>
    <dbReference type="NCBI Taxonomy" id="1123269"/>
    <lineage>
        <taxon>Bacteria</taxon>
        <taxon>Pseudomonadati</taxon>
        <taxon>Pseudomonadota</taxon>
        <taxon>Alphaproteobacteria</taxon>
        <taxon>Sphingomonadales</taxon>
        <taxon>Sphingomonadaceae</taxon>
        <taxon>Sphingomonas</taxon>
    </lineage>
</organism>
<dbReference type="eggNOG" id="ENOG50317QV">
    <property type="taxonomic scope" value="Bacteria"/>
</dbReference>
<gene>
    <name evidence="2" type="ORF">NX02_04145</name>
</gene>
<dbReference type="Proteomes" id="UP000018851">
    <property type="component" value="Chromosome"/>
</dbReference>
<feature type="signal peptide" evidence="1">
    <location>
        <begin position="1"/>
        <end position="19"/>
    </location>
</feature>
<dbReference type="OrthoDB" id="7508941at2"/>
<sequence>MCAPALAIAAAAASASASAIGTGMSAVQARAQARYQARIADRNARLEGEAAASALDATRQQALAAYRDKAAVQGRQRAAMAANGIDAGFGSAADMIADGDMLASEDIGRIYAQGLNSVRGFDINATNQRAEAKARRSAGDGALVSGLFSAASTALSGASSFSKLKAQGY</sequence>
<keyword evidence="1" id="KW-0732">Signal</keyword>
<feature type="chain" id="PRO_5004785065" evidence="1">
    <location>
        <begin position="20"/>
        <end position="169"/>
    </location>
</feature>
<dbReference type="AlphaFoldDB" id="W0A3R1"/>
<name>W0A3R1_9SPHN</name>
<reference evidence="2 3" key="1">
    <citation type="submission" date="2013-07" db="EMBL/GenBank/DDBJ databases">
        <title>Completed genome of Sphingomonas sanxanigenens NX02.</title>
        <authorList>
            <person name="Ma T."/>
            <person name="Huang H."/>
            <person name="Wu M."/>
            <person name="Li X."/>
            <person name="Li G."/>
        </authorList>
    </citation>
    <scope>NUCLEOTIDE SEQUENCE [LARGE SCALE GENOMIC DNA]</scope>
    <source>
        <strain evidence="2 3">NX02</strain>
    </source>
</reference>
<dbReference type="STRING" id="1123269.NX02_04145"/>
<dbReference type="EMBL" id="CP006644">
    <property type="protein sequence ID" value="AHE52579.1"/>
    <property type="molecule type" value="Genomic_DNA"/>
</dbReference>
<dbReference type="KEGG" id="ssan:NX02_04145"/>
<dbReference type="HOGENOM" id="CLU_1577521_0_0_5"/>